<dbReference type="EMBL" id="JANJYI010000008">
    <property type="protein sequence ID" value="KAK2639680.1"/>
    <property type="molecule type" value="Genomic_DNA"/>
</dbReference>
<sequence>MATRADPQPSTQPDPQPSTHPMNSSSESDTTELPRPTPADRPNQTQSNSAQTPKPTNGPWFNFDEVAPRQWRRRMSEMSAWLDLQIAKGGDNVETILREFVSRFTGSLRDWYQALGEYRQLQLVRCGSVSIATGIIFKEFLGDVSQFYKQTRQEFFEMTVCSLDKEDIDFHYRRMSFRYHALGGVNDESLRQVYLNSLPSELQGELQRLIEFSGKTLRDITLGEIHMFTHTALEKLCATQRIFSKMIKEGKRYGKHCKFPPDYNLKCKSGEHCNCRANTPDRYKPRKGRNSRRFSGAKKYKYYRKKPRRSWNKSNKCFACGQEGHFAKQCPNKRAKSAKLIRQLRQVSEEIPSDADVESYFSEENDVSKLTTFMILDSDITSPSEDSEDNSSQHDPPSEAYQATNEETTGPQWFKPINAWQAELTQLMGRSHYSTFSVTSTMTIPTLSSSYQKFRETPPEVSIRSHNLSSKIPKSPLTIGVTHGPVQSVEPKIQTTNTMPPVTSAAHSPALCPVLPSAPATVPCRPPLVGRLALCFALFCFMFVLSSCPCPCIISQHAFQLFILIGCLCIISQPTFCQLKRSDQESPDPFFSL</sequence>
<reference evidence="4" key="1">
    <citation type="journal article" date="2023" name="Plant J.">
        <title>Genome sequences and population genomics provide insights into the demographic history, inbreeding, and mutation load of two 'living fossil' tree species of Dipteronia.</title>
        <authorList>
            <person name="Feng Y."/>
            <person name="Comes H.P."/>
            <person name="Chen J."/>
            <person name="Zhu S."/>
            <person name="Lu R."/>
            <person name="Zhang X."/>
            <person name="Li P."/>
            <person name="Qiu J."/>
            <person name="Olsen K.M."/>
            <person name="Qiu Y."/>
        </authorList>
    </citation>
    <scope>NUCLEOTIDE SEQUENCE</scope>
    <source>
        <strain evidence="4">KIB01</strain>
    </source>
</reference>
<gene>
    <name evidence="4" type="ORF">Ddye_027475</name>
</gene>
<organism evidence="4 5">
    <name type="scientific">Dipteronia dyeriana</name>
    <dbReference type="NCBI Taxonomy" id="168575"/>
    <lineage>
        <taxon>Eukaryota</taxon>
        <taxon>Viridiplantae</taxon>
        <taxon>Streptophyta</taxon>
        <taxon>Embryophyta</taxon>
        <taxon>Tracheophyta</taxon>
        <taxon>Spermatophyta</taxon>
        <taxon>Magnoliopsida</taxon>
        <taxon>eudicotyledons</taxon>
        <taxon>Gunneridae</taxon>
        <taxon>Pentapetalae</taxon>
        <taxon>rosids</taxon>
        <taxon>malvids</taxon>
        <taxon>Sapindales</taxon>
        <taxon>Sapindaceae</taxon>
        <taxon>Hippocastanoideae</taxon>
        <taxon>Acereae</taxon>
        <taxon>Dipteronia</taxon>
    </lineage>
</organism>
<evidence type="ECO:0000256" key="2">
    <source>
        <dbReference type="SAM" id="MobiDB-lite"/>
    </source>
</evidence>
<dbReference type="InterPro" id="IPR001878">
    <property type="entry name" value="Znf_CCHC"/>
</dbReference>
<evidence type="ECO:0000256" key="1">
    <source>
        <dbReference type="PROSITE-ProRule" id="PRU00047"/>
    </source>
</evidence>
<dbReference type="AlphaFoldDB" id="A0AAD9TP60"/>
<feature type="domain" description="CCHC-type" evidence="3">
    <location>
        <begin position="316"/>
        <end position="332"/>
    </location>
</feature>
<dbReference type="PANTHER" id="PTHR48435:SF1">
    <property type="entry name" value="POLYPROTEIN"/>
    <property type="match status" value="1"/>
</dbReference>
<keyword evidence="1" id="KW-0863">Zinc-finger</keyword>
<dbReference type="Pfam" id="PF00098">
    <property type="entry name" value="zf-CCHC"/>
    <property type="match status" value="1"/>
</dbReference>
<keyword evidence="5" id="KW-1185">Reference proteome</keyword>
<keyword evidence="1" id="KW-0479">Metal-binding</keyword>
<feature type="compositionally biased region" description="Polar residues" evidence="2">
    <location>
        <begin position="42"/>
        <end position="55"/>
    </location>
</feature>
<dbReference type="Gene3D" id="4.10.60.10">
    <property type="entry name" value="Zinc finger, CCHC-type"/>
    <property type="match status" value="1"/>
</dbReference>
<name>A0AAD9TP60_9ROSI</name>
<dbReference type="PANTHER" id="PTHR48435">
    <property type="entry name" value="POLYPROTEIN"/>
    <property type="match status" value="1"/>
</dbReference>
<dbReference type="GO" id="GO:0008270">
    <property type="term" value="F:zinc ion binding"/>
    <property type="evidence" value="ECO:0007669"/>
    <property type="project" value="UniProtKB-KW"/>
</dbReference>
<dbReference type="Proteomes" id="UP001280121">
    <property type="component" value="Unassembled WGS sequence"/>
</dbReference>
<feature type="region of interest" description="Disordered" evidence="2">
    <location>
        <begin position="1"/>
        <end position="63"/>
    </location>
</feature>
<dbReference type="GO" id="GO:0003676">
    <property type="term" value="F:nucleic acid binding"/>
    <property type="evidence" value="ECO:0007669"/>
    <property type="project" value="InterPro"/>
</dbReference>
<evidence type="ECO:0000313" key="5">
    <source>
        <dbReference type="Proteomes" id="UP001280121"/>
    </source>
</evidence>
<feature type="region of interest" description="Disordered" evidence="2">
    <location>
        <begin position="380"/>
        <end position="412"/>
    </location>
</feature>
<proteinExistence type="predicted"/>
<keyword evidence="1" id="KW-0862">Zinc</keyword>
<dbReference type="PROSITE" id="PS50158">
    <property type="entry name" value="ZF_CCHC"/>
    <property type="match status" value="1"/>
</dbReference>
<evidence type="ECO:0000313" key="4">
    <source>
        <dbReference type="EMBL" id="KAK2639680.1"/>
    </source>
</evidence>
<evidence type="ECO:0000259" key="3">
    <source>
        <dbReference type="PROSITE" id="PS50158"/>
    </source>
</evidence>
<protein>
    <recommendedName>
        <fullName evidence="3">CCHC-type domain-containing protein</fullName>
    </recommendedName>
</protein>
<dbReference type="InterPro" id="IPR036875">
    <property type="entry name" value="Znf_CCHC_sf"/>
</dbReference>
<dbReference type="SMART" id="SM00343">
    <property type="entry name" value="ZnF_C2HC"/>
    <property type="match status" value="1"/>
</dbReference>
<dbReference type="SUPFAM" id="SSF57756">
    <property type="entry name" value="Retrovirus zinc finger-like domains"/>
    <property type="match status" value="1"/>
</dbReference>
<comment type="caution">
    <text evidence="4">The sequence shown here is derived from an EMBL/GenBank/DDBJ whole genome shotgun (WGS) entry which is preliminary data.</text>
</comment>
<feature type="compositionally biased region" description="Polar residues" evidence="2">
    <location>
        <begin position="401"/>
        <end position="411"/>
    </location>
</feature>
<dbReference type="InterPro" id="IPR053098">
    <property type="entry name" value="Petuviruses_polyprotein"/>
</dbReference>
<accession>A0AAD9TP60</accession>